<keyword evidence="2" id="KW-0067">ATP-binding</keyword>
<evidence type="ECO:0000256" key="1">
    <source>
        <dbReference type="ARBA" id="ARBA00022741"/>
    </source>
</evidence>
<dbReference type="Proteomes" id="UP000193380">
    <property type="component" value="Unassembled WGS sequence"/>
</dbReference>
<dbReference type="AlphaFoldDB" id="A0A060XV63"/>
<feature type="domain" description="ABC transporter" evidence="4">
    <location>
        <begin position="31"/>
        <end position="255"/>
    </location>
</feature>
<evidence type="ECO:0000256" key="3">
    <source>
        <dbReference type="SAM" id="SignalP"/>
    </source>
</evidence>
<evidence type="ECO:0000313" key="6">
    <source>
        <dbReference type="Proteomes" id="UP000193380"/>
    </source>
</evidence>
<accession>A0A060XV63</accession>
<dbReference type="GO" id="GO:0005524">
    <property type="term" value="F:ATP binding"/>
    <property type="evidence" value="ECO:0007669"/>
    <property type="project" value="UniProtKB-KW"/>
</dbReference>
<dbReference type="InterPro" id="IPR017871">
    <property type="entry name" value="ABC_transporter-like_CS"/>
</dbReference>
<keyword evidence="1" id="KW-0547">Nucleotide-binding</keyword>
<sequence length="354" mass="38815">MQRGNISVFFQWFLSPLFLCFSIFFSDGEGVLIDNGTFSWTKEGPPCLKRINVGVPQGSLVAVVGHVGSGKSSLLSAMLGETEKRSGSVSIKGSVAYVPQQAWIQNATVQDNVMFGREKQKTWYQRVLEACALLPDLEILPAGDCTEIGEKGLNLSGGQKQRVSLARAVYRKADVYLLDDPLSAVDAHVGQHIFDKVIGPKGVLRDKTRVLVTHGMSFLPQADLILVLVDGEITESGSYQELLSRHGAFADFIHTFASNDRKESVTETAAQRGARRASSRLSVTDFMPFSRDLSQEQLIGGDTNSTNLQGMEPMSEIDEEQVPEDLGKLMEVDKARTGRVSLEEELIFDCTSYG</sequence>
<dbReference type="PaxDb" id="8022-A0A060XV63"/>
<dbReference type="STRING" id="8022.A0A060XV63"/>
<proteinExistence type="predicted"/>
<dbReference type="GO" id="GO:0016020">
    <property type="term" value="C:membrane"/>
    <property type="evidence" value="ECO:0007669"/>
    <property type="project" value="TreeGrafter"/>
</dbReference>
<keyword evidence="3" id="KW-0732">Signal</keyword>
<feature type="chain" id="PRO_5001590987" description="ABC transporter domain-containing protein" evidence="3">
    <location>
        <begin position="31"/>
        <end position="354"/>
    </location>
</feature>
<dbReference type="InterPro" id="IPR003593">
    <property type="entry name" value="AAA+_ATPase"/>
</dbReference>
<dbReference type="InterPro" id="IPR003439">
    <property type="entry name" value="ABC_transporter-like_ATP-bd"/>
</dbReference>
<dbReference type="PROSITE" id="PS50893">
    <property type="entry name" value="ABC_TRANSPORTER_2"/>
    <property type="match status" value="1"/>
</dbReference>
<dbReference type="CDD" id="cd03250">
    <property type="entry name" value="ABCC_MRP_domain1"/>
    <property type="match status" value="1"/>
</dbReference>
<dbReference type="PANTHER" id="PTHR24223">
    <property type="entry name" value="ATP-BINDING CASSETTE SUB-FAMILY C"/>
    <property type="match status" value="1"/>
</dbReference>
<reference evidence="5" key="1">
    <citation type="journal article" date="2014" name="Nat. Commun.">
        <title>The rainbow trout genome provides novel insights into evolution after whole-genome duplication in vertebrates.</title>
        <authorList>
            <person name="Berthelot C."/>
            <person name="Brunet F."/>
            <person name="Chalopin D."/>
            <person name="Juanchich A."/>
            <person name="Bernard M."/>
            <person name="Noel B."/>
            <person name="Bento P."/>
            <person name="Da Silva C."/>
            <person name="Labadie K."/>
            <person name="Alberti A."/>
            <person name="Aury J.M."/>
            <person name="Louis A."/>
            <person name="Dehais P."/>
            <person name="Bardou P."/>
            <person name="Montfort J."/>
            <person name="Klopp C."/>
            <person name="Cabau C."/>
            <person name="Gaspin C."/>
            <person name="Thorgaard G.H."/>
            <person name="Boussaha M."/>
            <person name="Quillet E."/>
            <person name="Guyomard R."/>
            <person name="Galiana D."/>
            <person name="Bobe J."/>
            <person name="Volff J.N."/>
            <person name="Genet C."/>
            <person name="Wincker P."/>
            <person name="Jaillon O."/>
            <person name="Roest Crollius H."/>
            <person name="Guiguen Y."/>
        </authorList>
    </citation>
    <scope>NUCLEOTIDE SEQUENCE [LARGE SCALE GENOMIC DNA]</scope>
</reference>
<reference evidence="5" key="2">
    <citation type="submission" date="2014-03" db="EMBL/GenBank/DDBJ databases">
        <authorList>
            <person name="Genoscope - CEA"/>
        </authorList>
    </citation>
    <scope>NUCLEOTIDE SEQUENCE</scope>
</reference>
<organism evidence="5 6">
    <name type="scientific">Oncorhynchus mykiss</name>
    <name type="common">Rainbow trout</name>
    <name type="synonym">Salmo gairdneri</name>
    <dbReference type="NCBI Taxonomy" id="8022"/>
    <lineage>
        <taxon>Eukaryota</taxon>
        <taxon>Metazoa</taxon>
        <taxon>Chordata</taxon>
        <taxon>Craniata</taxon>
        <taxon>Vertebrata</taxon>
        <taxon>Euteleostomi</taxon>
        <taxon>Actinopterygii</taxon>
        <taxon>Neopterygii</taxon>
        <taxon>Teleostei</taxon>
        <taxon>Protacanthopterygii</taxon>
        <taxon>Salmoniformes</taxon>
        <taxon>Salmonidae</taxon>
        <taxon>Salmoninae</taxon>
        <taxon>Oncorhynchus</taxon>
    </lineage>
</organism>
<dbReference type="GO" id="GO:0042626">
    <property type="term" value="F:ATPase-coupled transmembrane transporter activity"/>
    <property type="evidence" value="ECO:0007669"/>
    <property type="project" value="TreeGrafter"/>
</dbReference>
<dbReference type="FunFam" id="3.40.50.300:FF:000293">
    <property type="entry name" value="ATP binding cassette subfamily C member 1"/>
    <property type="match status" value="1"/>
</dbReference>
<evidence type="ECO:0000256" key="2">
    <source>
        <dbReference type="ARBA" id="ARBA00022840"/>
    </source>
</evidence>
<dbReference type="Gene3D" id="3.40.50.300">
    <property type="entry name" value="P-loop containing nucleotide triphosphate hydrolases"/>
    <property type="match status" value="1"/>
</dbReference>
<dbReference type="SMART" id="SM00382">
    <property type="entry name" value="AAA"/>
    <property type="match status" value="1"/>
</dbReference>
<dbReference type="InterPro" id="IPR027417">
    <property type="entry name" value="P-loop_NTPase"/>
</dbReference>
<gene>
    <name evidence="5" type="ORF">GSONMT00015816001</name>
</gene>
<feature type="signal peptide" evidence="3">
    <location>
        <begin position="1"/>
        <end position="30"/>
    </location>
</feature>
<evidence type="ECO:0000313" key="5">
    <source>
        <dbReference type="EMBL" id="CDQ80785.1"/>
    </source>
</evidence>
<dbReference type="PANTHER" id="PTHR24223:SF339">
    <property type="entry name" value="ATP-BINDING CASSETTE SUB-FAMILY C MEMBER 6"/>
    <property type="match status" value="1"/>
</dbReference>
<evidence type="ECO:0000259" key="4">
    <source>
        <dbReference type="PROSITE" id="PS50893"/>
    </source>
</evidence>
<dbReference type="EMBL" id="FR905655">
    <property type="protein sequence ID" value="CDQ80785.1"/>
    <property type="molecule type" value="Genomic_DNA"/>
</dbReference>
<dbReference type="GO" id="GO:0016887">
    <property type="term" value="F:ATP hydrolysis activity"/>
    <property type="evidence" value="ECO:0007669"/>
    <property type="project" value="InterPro"/>
</dbReference>
<name>A0A060XV63_ONCMY</name>
<dbReference type="Pfam" id="PF00005">
    <property type="entry name" value="ABC_tran"/>
    <property type="match status" value="1"/>
</dbReference>
<protein>
    <recommendedName>
        <fullName evidence="4">ABC transporter domain-containing protein</fullName>
    </recommendedName>
</protein>
<dbReference type="InterPro" id="IPR050173">
    <property type="entry name" value="ABC_transporter_C-like"/>
</dbReference>
<dbReference type="PROSITE" id="PS00211">
    <property type="entry name" value="ABC_TRANSPORTER_1"/>
    <property type="match status" value="1"/>
</dbReference>
<dbReference type="SUPFAM" id="SSF52540">
    <property type="entry name" value="P-loop containing nucleoside triphosphate hydrolases"/>
    <property type="match status" value="1"/>
</dbReference>